<evidence type="ECO:0000313" key="3">
    <source>
        <dbReference type="Proteomes" id="UP001595704"/>
    </source>
</evidence>
<dbReference type="EMBL" id="JBHRYC010000098">
    <property type="protein sequence ID" value="MFC3639645.1"/>
    <property type="molecule type" value="Genomic_DNA"/>
</dbReference>
<evidence type="ECO:0000256" key="1">
    <source>
        <dbReference type="SAM" id="Phobius"/>
    </source>
</evidence>
<organism evidence="2 3">
    <name type="scientific">Camelimonas fluminis</name>
    <dbReference type="NCBI Taxonomy" id="1576911"/>
    <lineage>
        <taxon>Bacteria</taxon>
        <taxon>Pseudomonadati</taxon>
        <taxon>Pseudomonadota</taxon>
        <taxon>Alphaproteobacteria</taxon>
        <taxon>Hyphomicrobiales</taxon>
        <taxon>Chelatococcaceae</taxon>
        <taxon>Camelimonas</taxon>
    </lineage>
</organism>
<comment type="caution">
    <text evidence="2">The sequence shown here is derived from an EMBL/GenBank/DDBJ whole genome shotgun (WGS) entry which is preliminary data.</text>
</comment>
<gene>
    <name evidence="2" type="ORF">ACFONL_20090</name>
</gene>
<sequence>MRSSTSSSDGATPSRDARRWRRFSVTFVVAIVVLLAGFTGGLVLLDPYDTGRFTPLSVRGVAEGPPWQVNASRARDQRFDSVVVGNSRMQMLEPERLDRLTGRRFVNLSVLRSGPLEVRPVFEAFLRHHPSPRAAVIGVDELWCRPTQKRGNQFPYWLYSASNPEYLYGLVRYQAVEQMARRLSALFGGAEMARPDGYWDYTTVYLGKTGGQAKQDAMKSSASRPVDTDNPDRVFPAMAILRDMLDALPATTRTVLAWPPTHINFQPQPGSVAEAVLDQCKAQIRDIASRHPNVMFLDWGGDRAENRNPANFHDEIHFRKALAGQLADAVGAELARPGKATAD</sequence>
<evidence type="ECO:0000313" key="2">
    <source>
        <dbReference type="EMBL" id="MFC3639645.1"/>
    </source>
</evidence>
<evidence type="ECO:0008006" key="4">
    <source>
        <dbReference type="Google" id="ProtNLM"/>
    </source>
</evidence>
<feature type="transmembrane region" description="Helical" evidence="1">
    <location>
        <begin position="23"/>
        <end position="45"/>
    </location>
</feature>
<reference evidence="3" key="1">
    <citation type="journal article" date="2019" name="Int. J. Syst. Evol. Microbiol.">
        <title>The Global Catalogue of Microorganisms (GCM) 10K type strain sequencing project: providing services to taxonomists for standard genome sequencing and annotation.</title>
        <authorList>
            <consortium name="The Broad Institute Genomics Platform"/>
            <consortium name="The Broad Institute Genome Sequencing Center for Infectious Disease"/>
            <person name="Wu L."/>
            <person name="Ma J."/>
        </authorList>
    </citation>
    <scope>NUCLEOTIDE SEQUENCE [LARGE SCALE GENOMIC DNA]</scope>
    <source>
        <strain evidence="3">KCTC 42282</strain>
    </source>
</reference>
<protein>
    <recommendedName>
        <fullName evidence="4">SGNH/GDSL hydrolase family protein</fullName>
    </recommendedName>
</protein>
<keyword evidence="3" id="KW-1185">Reference proteome</keyword>
<dbReference type="SUPFAM" id="SSF52266">
    <property type="entry name" value="SGNH hydrolase"/>
    <property type="match status" value="1"/>
</dbReference>
<keyword evidence="1" id="KW-1133">Transmembrane helix</keyword>
<dbReference type="Proteomes" id="UP001595704">
    <property type="component" value="Unassembled WGS sequence"/>
</dbReference>
<keyword evidence="1" id="KW-0812">Transmembrane</keyword>
<keyword evidence="1" id="KW-0472">Membrane</keyword>
<proteinExistence type="predicted"/>
<dbReference type="RefSeq" id="WP_191318755.1">
    <property type="nucleotide sequence ID" value="NZ_BNCG01000004.1"/>
</dbReference>
<accession>A0ABV7ULM8</accession>
<name>A0ABV7ULM8_9HYPH</name>